<comment type="caution">
    <text evidence="2">The sequence shown here is derived from an EMBL/GenBank/DDBJ whole genome shotgun (WGS) entry which is preliminary data.</text>
</comment>
<feature type="region of interest" description="Disordered" evidence="1">
    <location>
        <begin position="69"/>
        <end position="98"/>
    </location>
</feature>
<evidence type="ECO:0000256" key="1">
    <source>
        <dbReference type="SAM" id="MobiDB-lite"/>
    </source>
</evidence>
<dbReference type="AlphaFoldDB" id="A0A7X0P164"/>
<proteinExistence type="predicted"/>
<evidence type="ECO:0000313" key="3">
    <source>
        <dbReference type="Proteomes" id="UP000565579"/>
    </source>
</evidence>
<protein>
    <submittedName>
        <fullName evidence="2">Transposase</fullName>
    </submittedName>
</protein>
<sequence length="98" mass="10786">MTHPDHLREAEAEHLAKILDRSPELAATAGHVRAFATMLTERTGRQHLDGWLTAVRADPLPALHSLANGIERETTPPSWPGSPSPTHQALSRALYEDH</sequence>
<evidence type="ECO:0000313" key="2">
    <source>
        <dbReference type="EMBL" id="MBB6553360.1"/>
    </source>
</evidence>
<dbReference type="EMBL" id="JACHMI010000001">
    <property type="protein sequence ID" value="MBB6553360.1"/>
    <property type="molecule type" value="Genomic_DNA"/>
</dbReference>
<reference evidence="2 3" key="1">
    <citation type="submission" date="2020-08" db="EMBL/GenBank/DDBJ databases">
        <title>Sequencing the genomes of 1000 actinobacteria strains.</title>
        <authorList>
            <person name="Klenk H.-P."/>
        </authorList>
    </citation>
    <scope>NUCLEOTIDE SEQUENCE [LARGE SCALE GENOMIC DNA]</scope>
    <source>
        <strain evidence="2 3">DSM 43768</strain>
    </source>
</reference>
<accession>A0A7X0P164</accession>
<keyword evidence="3" id="KW-1185">Reference proteome</keyword>
<gene>
    <name evidence="2" type="ORF">HD593_008155</name>
</gene>
<dbReference type="Proteomes" id="UP000565579">
    <property type="component" value="Unassembled WGS sequence"/>
</dbReference>
<name>A0A7X0P164_9ACTN</name>
<dbReference type="RefSeq" id="WP_185107529.1">
    <property type="nucleotide sequence ID" value="NZ_JACHMI010000001.1"/>
</dbReference>
<organism evidence="2 3">
    <name type="scientific">Nonomuraea rubra</name>
    <dbReference type="NCBI Taxonomy" id="46180"/>
    <lineage>
        <taxon>Bacteria</taxon>
        <taxon>Bacillati</taxon>
        <taxon>Actinomycetota</taxon>
        <taxon>Actinomycetes</taxon>
        <taxon>Streptosporangiales</taxon>
        <taxon>Streptosporangiaceae</taxon>
        <taxon>Nonomuraea</taxon>
    </lineage>
</organism>